<dbReference type="AlphaFoldDB" id="A0A1I7AEA3"/>
<feature type="domain" description="Peptidase M1 leukotriene A4 hydrolase/aminopeptidase C-terminal" evidence="16">
    <location>
        <begin position="493"/>
        <end position="636"/>
    </location>
</feature>
<comment type="catalytic activity">
    <reaction evidence="1">
        <text>Release of an N-terminal amino acid, Xaa-|-Yaa- from a peptide, amide or arylamide. Xaa is preferably Ala, but may be most amino acids including Pro (slow action). When a terminal hydrophobic residue is followed by a prolyl residue, the two may be released as an intact Xaa-Pro dipeptide.</text>
        <dbReference type="EC" id="3.4.11.2"/>
    </reaction>
</comment>
<keyword evidence="15" id="KW-0732">Signal</keyword>
<dbReference type="InterPro" id="IPR042097">
    <property type="entry name" value="Aminopeptidase_N-like_N_sf"/>
</dbReference>
<dbReference type="SUPFAM" id="SSF63737">
    <property type="entry name" value="Leukotriene A4 hydrolase N-terminal domain"/>
    <property type="match status" value="1"/>
</dbReference>
<dbReference type="OrthoDB" id="100605at2"/>
<keyword evidence="10 14" id="KW-0862">Zinc</keyword>
<dbReference type="GO" id="GO:0006508">
    <property type="term" value="P:proteolysis"/>
    <property type="evidence" value="ECO:0007669"/>
    <property type="project" value="UniProtKB-KW"/>
</dbReference>
<gene>
    <name evidence="17" type="ORF">SAMN05216474_1997</name>
</gene>
<dbReference type="EMBL" id="FPAS01000003">
    <property type="protein sequence ID" value="SFT73225.1"/>
    <property type="molecule type" value="Genomic_DNA"/>
</dbReference>
<feature type="binding site" evidence="13">
    <location>
        <begin position="589"/>
        <end position="591"/>
    </location>
    <ligand>
        <name>a peptide</name>
        <dbReference type="ChEBI" id="CHEBI:60466"/>
    </ligand>
</feature>
<dbReference type="GO" id="GO:0008237">
    <property type="term" value="F:metallopeptidase activity"/>
    <property type="evidence" value="ECO:0007669"/>
    <property type="project" value="UniProtKB-KW"/>
</dbReference>
<dbReference type="Pfam" id="PF09127">
    <property type="entry name" value="Leuk-A4-hydro_C"/>
    <property type="match status" value="1"/>
</dbReference>
<feature type="chain" id="PRO_5014705791" description="Aminopeptidase N" evidence="15">
    <location>
        <begin position="20"/>
        <end position="638"/>
    </location>
</feature>
<protein>
    <recommendedName>
        <fullName evidence="5">Aminopeptidase N</fullName>
        <ecNumber evidence="4">3.4.11.2</ecNumber>
    </recommendedName>
</protein>
<dbReference type="GO" id="GO:0016285">
    <property type="term" value="F:alanyl aminopeptidase activity"/>
    <property type="evidence" value="ECO:0007669"/>
    <property type="project" value="UniProtKB-EC"/>
</dbReference>
<name>A0A1I7AEA3_9FLAO</name>
<dbReference type="SMART" id="SM01263">
    <property type="entry name" value="Leuk-A4-hydro_C"/>
    <property type="match status" value="1"/>
</dbReference>
<feature type="binding site" evidence="14">
    <location>
        <position position="330"/>
    </location>
    <ligand>
        <name>Zn(2+)</name>
        <dbReference type="ChEBI" id="CHEBI:29105"/>
        <note>catalytic</note>
    </ligand>
</feature>
<feature type="binding site" evidence="14">
    <location>
        <position position="326"/>
    </location>
    <ligand>
        <name>Zn(2+)</name>
        <dbReference type="ChEBI" id="CHEBI:29105"/>
        <note>catalytic</note>
    </ligand>
</feature>
<dbReference type="Gene3D" id="1.10.390.10">
    <property type="entry name" value="Neutral Protease Domain 2"/>
    <property type="match status" value="1"/>
</dbReference>
<dbReference type="InterPro" id="IPR001930">
    <property type="entry name" value="Peptidase_M1"/>
</dbReference>
<proteinExistence type="inferred from homology"/>
<organism evidence="17 18">
    <name type="scientific">Lishizhenia tianjinensis</name>
    <dbReference type="NCBI Taxonomy" id="477690"/>
    <lineage>
        <taxon>Bacteria</taxon>
        <taxon>Pseudomonadati</taxon>
        <taxon>Bacteroidota</taxon>
        <taxon>Flavobacteriia</taxon>
        <taxon>Flavobacteriales</taxon>
        <taxon>Crocinitomicaceae</taxon>
        <taxon>Lishizhenia</taxon>
    </lineage>
</organism>
<evidence type="ECO:0000313" key="18">
    <source>
        <dbReference type="Proteomes" id="UP000236454"/>
    </source>
</evidence>
<keyword evidence="18" id="KW-1185">Reference proteome</keyword>
<dbReference type="InterPro" id="IPR038502">
    <property type="entry name" value="M1_LTA-4_hydro/amino_C_sf"/>
</dbReference>
<dbReference type="RefSeq" id="WP_090249863.1">
    <property type="nucleotide sequence ID" value="NZ_FPAS01000003.1"/>
</dbReference>
<dbReference type="Pfam" id="PF01433">
    <property type="entry name" value="Peptidase_M1"/>
    <property type="match status" value="1"/>
</dbReference>
<feature type="signal peptide" evidence="15">
    <location>
        <begin position="1"/>
        <end position="19"/>
    </location>
</feature>
<keyword evidence="9 17" id="KW-0378">Hydrolase</keyword>
<evidence type="ECO:0000256" key="3">
    <source>
        <dbReference type="ARBA" id="ARBA00010136"/>
    </source>
</evidence>
<dbReference type="SUPFAM" id="SSF55486">
    <property type="entry name" value="Metalloproteases ('zincins'), catalytic domain"/>
    <property type="match status" value="1"/>
</dbReference>
<dbReference type="CDD" id="cd09599">
    <property type="entry name" value="M1_LTA4H"/>
    <property type="match status" value="1"/>
</dbReference>
<reference evidence="17 18" key="1">
    <citation type="submission" date="2016-10" db="EMBL/GenBank/DDBJ databases">
        <authorList>
            <person name="de Groot N.N."/>
        </authorList>
    </citation>
    <scope>NUCLEOTIDE SEQUENCE [LARGE SCALE GENOMIC DNA]</scope>
    <source>
        <strain evidence="17 18">CGMCC 1.7005</strain>
    </source>
</reference>
<evidence type="ECO:0000256" key="7">
    <source>
        <dbReference type="ARBA" id="ARBA00022670"/>
    </source>
</evidence>
<dbReference type="InterPro" id="IPR034015">
    <property type="entry name" value="M1_LTA4H"/>
</dbReference>
<dbReference type="InterPro" id="IPR015211">
    <property type="entry name" value="Peptidase_M1_C"/>
</dbReference>
<evidence type="ECO:0000256" key="6">
    <source>
        <dbReference type="ARBA" id="ARBA00022490"/>
    </source>
</evidence>
<dbReference type="InterPro" id="IPR027268">
    <property type="entry name" value="Peptidase_M4/M1_CTD_sf"/>
</dbReference>
<evidence type="ECO:0000256" key="11">
    <source>
        <dbReference type="ARBA" id="ARBA00023049"/>
    </source>
</evidence>
<feature type="binding site" evidence="13">
    <location>
        <begin position="297"/>
        <end position="302"/>
    </location>
    <ligand>
        <name>a peptide</name>
        <dbReference type="ChEBI" id="CHEBI:60466"/>
    </ligand>
</feature>
<evidence type="ECO:0000313" key="17">
    <source>
        <dbReference type="EMBL" id="SFT73225.1"/>
    </source>
</evidence>
<feature type="binding site" evidence="13">
    <location>
        <begin position="170"/>
        <end position="172"/>
    </location>
    <ligand>
        <name>a peptide</name>
        <dbReference type="ChEBI" id="CHEBI:60466"/>
    </ligand>
</feature>
<dbReference type="PANTHER" id="PTHR45726:SF3">
    <property type="entry name" value="LEUKOTRIENE A-4 HYDROLASE"/>
    <property type="match status" value="1"/>
</dbReference>
<evidence type="ECO:0000256" key="14">
    <source>
        <dbReference type="PIRSR" id="PIRSR634015-3"/>
    </source>
</evidence>
<dbReference type="FunFam" id="3.30.2010.30:FF:000001">
    <property type="entry name" value="Leukotriene A(4) hydrolase"/>
    <property type="match status" value="1"/>
</dbReference>
<comment type="subcellular location">
    <subcellularLocation>
        <location evidence="2">Cytoplasm</location>
    </subcellularLocation>
</comment>
<dbReference type="InterPro" id="IPR045357">
    <property type="entry name" value="Aminopeptidase_N-like_N"/>
</dbReference>
<dbReference type="InterPro" id="IPR016024">
    <property type="entry name" value="ARM-type_fold"/>
</dbReference>
<dbReference type="SUPFAM" id="SSF48371">
    <property type="entry name" value="ARM repeat"/>
    <property type="match status" value="1"/>
</dbReference>
<dbReference type="Proteomes" id="UP000236454">
    <property type="component" value="Unassembled WGS sequence"/>
</dbReference>
<evidence type="ECO:0000256" key="15">
    <source>
        <dbReference type="SAM" id="SignalP"/>
    </source>
</evidence>
<evidence type="ECO:0000256" key="9">
    <source>
        <dbReference type="ARBA" id="ARBA00022801"/>
    </source>
</evidence>
<dbReference type="InterPro" id="IPR049980">
    <property type="entry name" value="LTA4H_cat"/>
</dbReference>
<evidence type="ECO:0000256" key="13">
    <source>
        <dbReference type="PIRSR" id="PIRSR634015-2"/>
    </source>
</evidence>
<comment type="similarity">
    <text evidence="3">Belongs to the peptidase M1 family.</text>
</comment>
<evidence type="ECO:0000256" key="2">
    <source>
        <dbReference type="ARBA" id="ARBA00004496"/>
    </source>
</evidence>
<keyword evidence="7" id="KW-0645">Protease</keyword>
<sequence>MTLIKNLFTLLTLSLLTFACTGILPEQKEEVQPQQKLEVQAKENGDAHSYANIKEIKTQHLHLDLEVDFNDKIIFGVARHTMLNMGTDTAIFDVSGLDIQRVTIGKTNEVETDYIIGEEKGEQGAPLAVQITDTTTHINIYYKTTEASNALDWLAPSMTEGKVHPFLYTQGQAILTRTWIPLQDTPANRITYSADLTVPKDLIALMSATNPTEKNAEGKYHFEMDQAIPCYLIALAVGDIAYASLGENCGVYSEPSLIEVVKYEFADLPKMIEAAENLYGKYQWEVYDVLVLPYSFPFGGMENPRLTFANPTLIAGDRSSTSVIAHELAHSWSGNLVTNATWDDFWLNEGFTVYFENRIMESIYGKEIADMLALVEFQELKHTLAKMAASEHPEDSRLKLDLDKRRPDDGMTDIAYVKGAFFLKTLEDTVGREAFDIFLNKYFETHKFQTLTTEEFISYLNKELLTPAGIKFNTEEWIYENGLPANCKEISSNRFELAEENAKAIAEGNTKQLKSLQRDTYVMQEWLAFLRTLDGQDIDTNLMAKLDAHCEFTHWGNAEIAEEWYGLAIKTGYMPVKDELEAFLMKVGRRKFLEPLYEALIAGKHEGLNKEFALEIFEKAKDNYHAVSATTLREMLDI</sequence>
<dbReference type="GO" id="GO:0008270">
    <property type="term" value="F:zinc ion binding"/>
    <property type="evidence" value="ECO:0007669"/>
    <property type="project" value="InterPro"/>
</dbReference>
<keyword evidence="11" id="KW-0482">Metalloprotease</keyword>
<comment type="cofactor">
    <cofactor evidence="14">
        <name>Zn(2+)</name>
        <dbReference type="ChEBI" id="CHEBI:29105"/>
    </cofactor>
    <text evidence="14">Binds 1 zinc ion per subunit.</text>
</comment>
<feature type="active site" description="Proton donor" evidence="12">
    <location>
        <position position="416"/>
    </location>
</feature>
<dbReference type="STRING" id="477690.SAMN05216474_1997"/>
<dbReference type="GO" id="GO:0005737">
    <property type="term" value="C:cytoplasm"/>
    <property type="evidence" value="ECO:0007669"/>
    <property type="project" value="UniProtKB-SubCell"/>
</dbReference>
<dbReference type="EC" id="3.4.11.2" evidence="4"/>
<dbReference type="InterPro" id="IPR014782">
    <property type="entry name" value="Peptidase_M1_dom"/>
</dbReference>
<dbReference type="Gene3D" id="3.30.2010.30">
    <property type="match status" value="1"/>
</dbReference>
<keyword evidence="6" id="KW-0963">Cytoplasm</keyword>
<dbReference type="PRINTS" id="PR00756">
    <property type="entry name" value="ALADIPTASE"/>
</dbReference>
<dbReference type="PROSITE" id="PS51257">
    <property type="entry name" value="PROKAR_LIPOPROTEIN"/>
    <property type="match status" value="1"/>
</dbReference>
<evidence type="ECO:0000256" key="8">
    <source>
        <dbReference type="ARBA" id="ARBA00022723"/>
    </source>
</evidence>
<keyword evidence="8 14" id="KW-0479">Metal-binding</keyword>
<dbReference type="Pfam" id="PF17900">
    <property type="entry name" value="Peptidase_M1_N"/>
    <property type="match status" value="1"/>
</dbReference>
<evidence type="ECO:0000256" key="1">
    <source>
        <dbReference type="ARBA" id="ARBA00000098"/>
    </source>
</evidence>
<evidence type="ECO:0000256" key="4">
    <source>
        <dbReference type="ARBA" id="ARBA00012564"/>
    </source>
</evidence>
<evidence type="ECO:0000256" key="12">
    <source>
        <dbReference type="PIRSR" id="PIRSR634015-1"/>
    </source>
</evidence>
<dbReference type="Gene3D" id="1.25.40.320">
    <property type="entry name" value="Peptidase M1, leukotriene A4 hydrolase/aminopeptidase C-terminal domain"/>
    <property type="match status" value="1"/>
</dbReference>
<evidence type="ECO:0000256" key="10">
    <source>
        <dbReference type="ARBA" id="ARBA00022833"/>
    </source>
</evidence>
<dbReference type="PANTHER" id="PTHR45726">
    <property type="entry name" value="LEUKOTRIENE A-4 HYDROLASE"/>
    <property type="match status" value="1"/>
</dbReference>
<accession>A0A1I7AEA3</accession>
<evidence type="ECO:0000259" key="16">
    <source>
        <dbReference type="SMART" id="SM01263"/>
    </source>
</evidence>
<dbReference type="Gene3D" id="2.60.40.1730">
    <property type="entry name" value="tricorn interacting facor f3 domain"/>
    <property type="match status" value="1"/>
</dbReference>
<evidence type="ECO:0000256" key="5">
    <source>
        <dbReference type="ARBA" id="ARBA00015611"/>
    </source>
</evidence>
<feature type="binding site" evidence="14">
    <location>
        <position position="349"/>
    </location>
    <ligand>
        <name>Zn(2+)</name>
        <dbReference type="ChEBI" id="CHEBI:29105"/>
        <note>catalytic</note>
    </ligand>
</feature>
<feature type="active site" description="Proton acceptor" evidence="12">
    <location>
        <position position="327"/>
    </location>
</feature>